<dbReference type="SUPFAM" id="SSF160631">
    <property type="entry name" value="SMI1/KNR4-like"/>
    <property type="match status" value="1"/>
</dbReference>
<dbReference type="Gene3D" id="3.40.1580.10">
    <property type="entry name" value="SMI1/KNR4-like"/>
    <property type="match status" value="1"/>
</dbReference>
<dbReference type="Pfam" id="PF09346">
    <property type="entry name" value="SMI1_KNR4"/>
    <property type="match status" value="1"/>
</dbReference>
<evidence type="ECO:0000313" key="2">
    <source>
        <dbReference type="EMBL" id="EMI56763.1"/>
    </source>
</evidence>
<dbReference type="InterPro" id="IPR018958">
    <property type="entry name" value="Knr4/Smi1-like_dom"/>
</dbReference>
<keyword evidence="3" id="KW-1185">Reference proteome</keyword>
<accession>M5UL82</accession>
<feature type="domain" description="Knr4/Smi1-like" evidence="1">
    <location>
        <begin position="15"/>
        <end position="122"/>
    </location>
</feature>
<dbReference type="EMBL" id="ANOH01000124">
    <property type="protein sequence ID" value="EMI56763.1"/>
    <property type="molecule type" value="Genomic_DNA"/>
</dbReference>
<gene>
    <name evidence="2" type="ORF">RSSM_01803</name>
</gene>
<evidence type="ECO:0000313" key="3">
    <source>
        <dbReference type="Proteomes" id="UP000011885"/>
    </source>
</evidence>
<organism evidence="2 3">
    <name type="scientific">Rhodopirellula sallentina SM41</name>
    <dbReference type="NCBI Taxonomy" id="1263870"/>
    <lineage>
        <taxon>Bacteria</taxon>
        <taxon>Pseudomonadati</taxon>
        <taxon>Planctomycetota</taxon>
        <taxon>Planctomycetia</taxon>
        <taxon>Pirellulales</taxon>
        <taxon>Pirellulaceae</taxon>
        <taxon>Rhodopirellula</taxon>
    </lineage>
</organism>
<sequence length="156" mass="17113">MSREFQACWFSDYPPATADNLRRLSTKHPWIPNDYLEFLRNTDGVVLETFVFYGTADGHDFPMSGRGYYVDPYGPDDWIAVGHDAAGDGLLIGRSGGVASVGSDPPPDNPVPVCDTFHELIESVCCGERYSGYFGGGLDDSDWSNYLTARGWQNGG</sequence>
<proteinExistence type="predicted"/>
<dbReference type="PATRIC" id="fig|1263870.3.peg.1928"/>
<dbReference type="InterPro" id="IPR037883">
    <property type="entry name" value="Knr4/Smi1-like_sf"/>
</dbReference>
<dbReference type="Proteomes" id="UP000011885">
    <property type="component" value="Unassembled WGS sequence"/>
</dbReference>
<comment type="caution">
    <text evidence="2">The sequence shown here is derived from an EMBL/GenBank/DDBJ whole genome shotgun (WGS) entry which is preliminary data.</text>
</comment>
<protein>
    <submittedName>
        <fullName evidence="2">Cell wall assembly and cell proliferation coordinating protein, KNR4-like domain protein</fullName>
    </submittedName>
</protein>
<name>M5UL82_9BACT</name>
<dbReference type="AlphaFoldDB" id="M5UL82"/>
<reference evidence="2 3" key="1">
    <citation type="journal article" date="2013" name="Mar. Genomics">
        <title>Expression of sulfatases in Rhodopirellula baltica and the diversity of sulfatases in the genus Rhodopirellula.</title>
        <authorList>
            <person name="Wegner C.E."/>
            <person name="Richter-Heitmann T."/>
            <person name="Klindworth A."/>
            <person name="Klockow C."/>
            <person name="Richter M."/>
            <person name="Achstetter T."/>
            <person name="Glockner F.O."/>
            <person name="Harder J."/>
        </authorList>
    </citation>
    <scope>NUCLEOTIDE SEQUENCE [LARGE SCALE GENOMIC DNA]</scope>
    <source>
        <strain evidence="2 3">SM41</strain>
    </source>
</reference>
<evidence type="ECO:0000259" key="1">
    <source>
        <dbReference type="Pfam" id="PF09346"/>
    </source>
</evidence>